<keyword evidence="5 12" id="KW-0813">Transport</keyword>
<keyword evidence="15" id="KW-1185">Reference proteome</keyword>
<evidence type="ECO:0000313" key="16">
    <source>
        <dbReference type="Proteomes" id="UP001158644"/>
    </source>
</evidence>
<evidence type="ECO:0000313" key="15">
    <source>
        <dbReference type="Proteomes" id="UP000507140"/>
    </source>
</evidence>
<evidence type="ECO:0000256" key="11">
    <source>
        <dbReference type="ARBA" id="ARBA00023136"/>
    </source>
</evidence>
<keyword evidence="11 12" id="KW-0472">Membrane</keyword>
<keyword evidence="9 12" id="KW-0201">Cytochrome c-type biogenesis</keyword>
<comment type="caution">
    <text evidence="14">The sequence shown here is derived from an EMBL/GenBank/DDBJ whole genome shotgun (WGS) entry which is preliminary data.</text>
</comment>
<evidence type="ECO:0000256" key="6">
    <source>
        <dbReference type="ARBA" id="ARBA00022475"/>
    </source>
</evidence>
<comment type="subcellular location">
    <subcellularLocation>
        <location evidence="2 12">Cell inner membrane</location>
        <topology evidence="2 12">Single-pass membrane protein</topology>
    </subcellularLocation>
</comment>
<dbReference type="Pfam" id="PF04995">
    <property type="entry name" value="CcmD"/>
    <property type="match status" value="1"/>
</dbReference>
<dbReference type="InterPro" id="IPR007078">
    <property type="entry name" value="Haem_export_protD_CcmD"/>
</dbReference>
<dbReference type="GeneID" id="92784444"/>
<evidence type="ECO:0000313" key="14">
    <source>
        <dbReference type="EMBL" id="MDH1178133.1"/>
    </source>
</evidence>
<dbReference type="GO" id="GO:0005886">
    <property type="term" value="C:plasma membrane"/>
    <property type="evidence" value="ECO:0007669"/>
    <property type="project" value="UniProtKB-SubCell"/>
</dbReference>
<dbReference type="RefSeq" id="WP_056316183.1">
    <property type="nucleotide sequence ID" value="NZ_CADIJP010000007.1"/>
</dbReference>
<dbReference type="EMBL" id="JAOBZK010000008">
    <property type="protein sequence ID" value="MDH1178133.1"/>
    <property type="molecule type" value="Genomic_DNA"/>
</dbReference>
<evidence type="ECO:0000256" key="3">
    <source>
        <dbReference type="ARBA" id="ARBA00008741"/>
    </source>
</evidence>
<dbReference type="Proteomes" id="UP000507140">
    <property type="component" value="Unassembled WGS sequence"/>
</dbReference>
<evidence type="ECO:0000256" key="9">
    <source>
        <dbReference type="ARBA" id="ARBA00022748"/>
    </source>
</evidence>
<evidence type="ECO:0000313" key="13">
    <source>
        <dbReference type="EMBL" id="CAB3901090.1"/>
    </source>
</evidence>
<feature type="transmembrane region" description="Helical" evidence="12">
    <location>
        <begin position="15"/>
        <end position="35"/>
    </location>
</feature>
<evidence type="ECO:0000256" key="8">
    <source>
        <dbReference type="ARBA" id="ARBA00022692"/>
    </source>
</evidence>
<reference evidence="13 15" key="1">
    <citation type="submission" date="2020-04" db="EMBL/GenBank/DDBJ databases">
        <authorList>
            <person name="De Canck E."/>
        </authorList>
    </citation>
    <scope>NUCLEOTIDE SEQUENCE [LARGE SCALE GENOMIC DNA]</scope>
    <source>
        <strain evidence="13 15">LMG 3415</strain>
    </source>
</reference>
<evidence type="ECO:0000256" key="5">
    <source>
        <dbReference type="ARBA" id="ARBA00022448"/>
    </source>
</evidence>
<dbReference type="AlphaFoldDB" id="A0ABD4YSG0"/>
<evidence type="ECO:0000256" key="7">
    <source>
        <dbReference type="ARBA" id="ARBA00022519"/>
    </source>
</evidence>
<name>A0ABD4YSG0_9BURK</name>
<proteinExistence type="inferred from homology"/>
<keyword evidence="6 12" id="KW-1003">Cell membrane</keyword>
<keyword evidence="10 12" id="KW-1133">Transmembrane helix</keyword>
<organism evidence="14 16">
    <name type="scientific">Achromobacter mucicolens</name>
    <dbReference type="NCBI Taxonomy" id="1389922"/>
    <lineage>
        <taxon>Bacteria</taxon>
        <taxon>Pseudomonadati</taxon>
        <taxon>Pseudomonadota</taxon>
        <taxon>Betaproteobacteria</taxon>
        <taxon>Burkholderiales</taxon>
        <taxon>Alcaligenaceae</taxon>
        <taxon>Achromobacter</taxon>
    </lineage>
</organism>
<comment type="similarity">
    <text evidence="3 12">Belongs to the CcmD/CycX/HelD family.</text>
</comment>
<dbReference type="NCBIfam" id="TIGR03141">
    <property type="entry name" value="cytochro_ccmD"/>
    <property type="match status" value="1"/>
</dbReference>
<keyword evidence="8 12" id="KW-0812">Transmembrane</keyword>
<dbReference type="EMBL" id="CADIKR010000006">
    <property type="protein sequence ID" value="CAB3901090.1"/>
    <property type="molecule type" value="Genomic_DNA"/>
</dbReference>
<gene>
    <name evidence="14" type="primary">ccmD</name>
    <name evidence="13" type="ORF">LMG3415_04468</name>
    <name evidence="14" type="ORF">N5C72_08610</name>
</gene>
<reference evidence="14 16" key="2">
    <citation type="submission" date="2022-09" db="EMBL/GenBank/DDBJ databases">
        <title>Intensive care unit water sources are persistently colonized with multi-drug resistant bacteria and are the site of extensive horizontal gene transfer of antibiotic resistance genes.</title>
        <authorList>
            <person name="Diorio-Toth L."/>
        </authorList>
    </citation>
    <scope>NUCLEOTIDE SEQUENCE [LARGE SCALE GENOMIC DNA]</scope>
    <source>
        <strain evidence="14 16">GD03967</strain>
    </source>
</reference>
<dbReference type="GO" id="GO:0017004">
    <property type="term" value="P:cytochrome complex assembly"/>
    <property type="evidence" value="ECO:0007669"/>
    <property type="project" value="UniProtKB-KW"/>
</dbReference>
<protein>
    <recommendedName>
        <fullName evidence="4 12">Heme exporter protein D</fullName>
    </recommendedName>
</protein>
<keyword evidence="7 12" id="KW-0997">Cell inner membrane</keyword>
<evidence type="ECO:0000256" key="2">
    <source>
        <dbReference type="ARBA" id="ARBA00004377"/>
    </source>
</evidence>
<evidence type="ECO:0000256" key="1">
    <source>
        <dbReference type="ARBA" id="ARBA00002442"/>
    </source>
</evidence>
<sequence length="49" mass="5691">MNWDTFFSLQGHGPYLMGAYGVTIALMAWEVLALWRRARRARRPGGPRR</sequence>
<comment type="function">
    <text evidence="1 12">Required for the export of heme to the periplasm for the biogenesis of c-type cytochromes.</text>
</comment>
<evidence type="ECO:0000256" key="10">
    <source>
        <dbReference type="ARBA" id="ARBA00022989"/>
    </source>
</evidence>
<evidence type="ECO:0000256" key="4">
    <source>
        <dbReference type="ARBA" id="ARBA00016461"/>
    </source>
</evidence>
<evidence type="ECO:0000256" key="12">
    <source>
        <dbReference type="RuleBase" id="RU363101"/>
    </source>
</evidence>
<dbReference type="Proteomes" id="UP001158644">
    <property type="component" value="Unassembled WGS sequence"/>
</dbReference>
<accession>A0ABD4YSG0</accession>